<dbReference type="AlphaFoldDB" id="A0ABD2B0P0"/>
<evidence type="ECO:0000313" key="2">
    <source>
        <dbReference type="Proteomes" id="UP001607302"/>
    </source>
</evidence>
<evidence type="ECO:0008006" key="3">
    <source>
        <dbReference type="Google" id="ProtNLM"/>
    </source>
</evidence>
<evidence type="ECO:0000313" key="1">
    <source>
        <dbReference type="EMBL" id="KAL2726416.1"/>
    </source>
</evidence>
<dbReference type="Proteomes" id="UP001607302">
    <property type="component" value="Unassembled WGS sequence"/>
</dbReference>
<reference evidence="1 2" key="1">
    <citation type="journal article" date="2024" name="Ann. Entomol. Soc. Am.">
        <title>Genomic analyses of the southern and eastern yellowjacket wasps (Hymenoptera: Vespidae) reveal evolutionary signatures of social life.</title>
        <authorList>
            <person name="Catto M.A."/>
            <person name="Caine P.B."/>
            <person name="Orr S.E."/>
            <person name="Hunt B.G."/>
            <person name="Goodisman M.A.D."/>
        </authorList>
    </citation>
    <scope>NUCLEOTIDE SEQUENCE [LARGE SCALE GENOMIC DNA]</scope>
    <source>
        <strain evidence="1">233</strain>
        <tissue evidence="1">Head and thorax</tissue>
    </source>
</reference>
<gene>
    <name evidence="1" type="ORF">V1478_006694</name>
</gene>
<protein>
    <recommendedName>
        <fullName evidence="3">Secreted protein</fullName>
    </recommendedName>
</protein>
<name>A0ABD2B0P0_VESSQ</name>
<sequence length="76" mass="9183">MAFDTGQRLMQASRFCSLLLTVECGLRLFFIPIDNRMEEIRHPDFRHQFYLSTIEKSIRQTSTKIRHSRRDFIGYR</sequence>
<accession>A0ABD2B0P0</accession>
<proteinExistence type="predicted"/>
<organism evidence="1 2">
    <name type="scientific">Vespula squamosa</name>
    <name type="common">Southern yellow jacket</name>
    <name type="synonym">Wasp</name>
    <dbReference type="NCBI Taxonomy" id="30214"/>
    <lineage>
        <taxon>Eukaryota</taxon>
        <taxon>Metazoa</taxon>
        <taxon>Ecdysozoa</taxon>
        <taxon>Arthropoda</taxon>
        <taxon>Hexapoda</taxon>
        <taxon>Insecta</taxon>
        <taxon>Pterygota</taxon>
        <taxon>Neoptera</taxon>
        <taxon>Endopterygota</taxon>
        <taxon>Hymenoptera</taxon>
        <taxon>Apocrita</taxon>
        <taxon>Aculeata</taxon>
        <taxon>Vespoidea</taxon>
        <taxon>Vespidae</taxon>
        <taxon>Vespinae</taxon>
        <taxon>Vespula</taxon>
    </lineage>
</organism>
<comment type="caution">
    <text evidence="1">The sequence shown here is derived from an EMBL/GenBank/DDBJ whole genome shotgun (WGS) entry which is preliminary data.</text>
</comment>
<dbReference type="EMBL" id="JAUDFV010000133">
    <property type="protein sequence ID" value="KAL2726416.1"/>
    <property type="molecule type" value="Genomic_DNA"/>
</dbReference>
<keyword evidence="2" id="KW-1185">Reference proteome</keyword>